<keyword evidence="3 8" id="KW-0812">Transmembrane</keyword>
<evidence type="ECO:0000259" key="10">
    <source>
        <dbReference type="Pfam" id="PF06762"/>
    </source>
</evidence>
<dbReference type="EnsemblMetazoa" id="XM_020001145.1">
    <property type="protein sequence ID" value="XP_019856704.1"/>
    <property type="gene ID" value="LOC100634785"/>
</dbReference>
<protein>
    <recommendedName>
        <fullName evidence="8">Lipase maturation factor</fullName>
    </recommendedName>
</protein>
<organism evidence="12 13">
    <name type="scientific">Amphimedon queenslandica</name>
    <name type="common">Sponge</name>
    <dbReference type="NCBI Taxonomy" id="400682"/>
    <lineage>
        <taxon>Eukaryota</taxon>
        <taxon>Metazoa</taxon>
        <taxon>Porifera</taxon>
        <taxon>Demospongiae</taxon>
        <taxon>Heteroscleromorpha</taxon>
        <taxon>Haplosclerida</taxon>
        <taxon>Niphatidae</taxon>
        <taxon>Amphimedon</taxon>
    </lineage>
</organism>
<evidence type="ECO:0000256" key="7">
    <source>
        <dbReference type="ARBA" id="ARBA00023180"/>
    </source>
</evidence>
<name>A0AAN0JIA5_AMPQE</name>
<evidence type="ECO:0000256" key="4">
    <source>
        <dbReference type="ARBA" id="ARBA00022824"/>
    </source>
</evidence>
<sequence>MRSRAIQDTRQLFLWSMGAIFLFAFTSIFIQIPGLYGPNGLLPVYNVVPTLKENQTLYEHSQSFYSFPSLLLYSNYFSLPPEYAMELACIVGIILSFCVIVFQSMRCSLVFLLIWLMYLTVHEVGQTFMYFQWDSLLLEAGIISVLVAPLNLTFWRKPIARPHDSSSFWLVRWLLFRLMFASGVVKLTSQCPTWWGLTALRWHYESQCIPTPFAWFAHQLPDWFQSLSVVGTYYIEILVPFFFFFPIRSIRLFAFLNQVFFQICIILTGNYNFFNLLTLALCVSLLDDAFLDSTPFWQKRKVPMDWSRRMLKSWCGKRSSFIHAFLRLVAFILIVGVSVGVAVHYFNLQVSGGKILSSVGFSMDEFNDFVRLFLPLSVLIGCASLFLELWHCLLDSLSKHGLFNKLWSVAQTVMMLASIIVMFMITLIPLSYLDDGSFHSLIPSEIKSVHTALQPLHFTSSYGLFRSMTGVGGRPELIIEGSNDENGPWREYDFLYKPWSSLQTTSTSCFNQSGPWWTRSFQKDYLFSLSLDHTGLQEYLQKNNMLNIPKSSCDVQYICSFIDQIRSYSRLLPPTEICLAMLTMATILQLTLAMMSNLGQARAADYKVKPLAPQPRQGQENGGKGALAKKDKSLSGNKEKGSGKKNKKNNNGGN</sequence>
<dbReference type="InterPro" id="IPR057433">
    <property type="entry name" value="LMF1/2_C"/>
</dbReference>
<feature type="transmembrane region" description="Helical" evidence="8">
    <location>
        <begin position="167"/>
        <end position="185"/>
    </location>
</feature>
<evidence type="ECO:0000256" key="5">
    <source>
        <dbReference type="ARBA" id="ARBA00022989"/>
    </source>
</evidence>
<feature type="domain" description="Lipase maturation factor 1/2 N-terminal" evidence="10">
    <location>
        <begin position="129"/>
        <end position="291"/>
    </location>
</feature>
<evidence type="ECO:0000256" key="8">
    <source>
        <dbReference type="RuleBase" id="RU361229"/>
    </source>
</evidence>
<evidence type="ECO:0000256" key="2">
    <source>
        <dbReference type="ARBA" id="ARBA00005512"/>
    </source>
</evidence>
<evidence type="ECO:0000256" key="9">
    <source>
        <dbReference type="SAM" id="MobiDB-lite"/>
    </source>
</evidence>
<evidence type="ECO:0000313" key="12">
    <source>
        <dbReference type="EnsemblMetazoa" id="XP_019856704.1"/>
    </source>
</evidence>
<keyword evidence="7" id="KW-0325">Glycoprotein</keyword>
<evidence type="ECO:0000259" key="11">
    <source>
        <dbReference type="Pfam" id="PF25179"/>
    </source>
</evidence>
<comment type="subcellular location">
    <subcellularLocation>
        <location evidence="1 8">Endoplasmic reticulum membrane</location>
        <topology evidence="1 8">Multi-pass membrane protein</topology>
    </subcellularLocation>
</comment>
<dbReference type="Pfam" id="PF06762">
    <property type="entry name" value="LMF1"/>
    <property type="match status" value="1"/>
</dbReference>
<dbReference type="Proteomes" id="UP000007879">
    <property type="component" value="Unassembled WGS sequence"/>
</dbReference>
<feature type="compositionally biased region" description="Basic and acidic residues" evidence="9">
    <location>
        <begin position="628"/>
        <end position="642"/>
    </location>
</feature>
<evidence type="ECO:0000256" key="3">
    <source>
        <dbReference type="ARBA" id="ARBA00022692"/>
    </source>
</evidence>
<feature type="transmembrane region" description="Helical" evidence="8">
    <location>
        <begin position="372"/>
        <end position="394"/>
    </location>
</feature>
<dbReference type="PANTHER" id="PTHR14463:SF5">
    <property type="entry name" value="LIPASE MATURATION FACTOR 2"/>
    <property type="match status" value="1"/>
</dbReference>
<dbReference type="InterPro" id="IPR009613">
    <property type="entry name" value="LMF"/>
</dbReference>
<feature type="transmembrane region" description="Helical" evidence="8">
    <location>
        <begin position="109"/>
        <end position="130"/>
    </location>
</feature>
<dbReference type="GeneID" id="100634785"/>
<feature type="domain" description="Lipase maturation factor 1/2 C-terminal" evidence="11">
    <location>
        <begin position="459"/>
        <end position="503"/>
    </location>
</feature>
<reference evidence="13" key="1">
    <citation type="journal article" date="2010" name="Nature">
        <title>The Amphimedon queenslandica genome and the evolution of animal complexity.</title>
        <authorList>
            <person name="Srivastava M."/>
            <person name="Simakov O."/>
            <person name="Chapman J."/>
            <person name="Fahey B."/>
            <person name="Gauthier M.E."/>
            <person name="Mitros T."/>
            <person name="Richards G.S."/>
            <person name="Conaco C."/>
            <person name="Dacre M."/>
            <person name="Hellsten U."/>
            <person name="Larroux C."/>
            <person name="Putnam N.H."/>
            <person name="Stanke M."/>
            <person name="Adamska M."/>
            <person name="Darling A."/>
            <person name="Degnan S.M."/>
            <person name="Oakley T.H."/>
            <person name="Plachetzki D.C."/>
            <person name="Zhai Y."/>
            <person name="Adamski M."/>
            <person name="Calcino A."/>
            <person name="Cummins S.F."/>
            <person name="Goodstein D.M."/>
            <person name="Harris C."/>
            <person name="Jackson D.J."/>
            <person name="Leys S.P."/>
            <person name="Shu S."/>
            <person name="Woodcroft B.J."/>
            <person name="Vervoort M."/>
            <person name="Kosik K.S."/>
            <person name="Manning G."/>
            <person name="Degnan B.M."/>
            <person name="Rokhsar D.S."/>
        </authorList>
    </citation>
    <scope>NUCLEOTIDE SEQUENCE [LARGE SCALE GENOMIC DNA]</scope>
</reference>
<feature type="transmembrane region" description="Helical" evidence="8">
    <location>
        <begin position="136"/>
        <end position="155"/>
    </location>
</feature>
<dbReference type="GO" id="GO:0005789">
    <property type="term" value="C:endoplasmic reticulum membrane"/>
    <property type="evidence" value="ECO:0007669"/>
    <property type="project" value="UniProtKB-SubCell"/>
</dbReference>
<proteinExistence type="inferred from homology"/>
<feature type="transmembrane region" description="Helical" evidence="8">
    <location>
        <begin position="83"/>
        <end position="102"/>
    </location>
</feature>
<evidence type="ECO:0000256" key="6">
    <source>
        <dbReference type="ARBA" id="ARBA00023136"/>
    </source>
</evidence>
<feature type="transmembrane region" description="Helical" evidence="8">
    <location>
        <begin position="319"/>
        <end position="346"/>
    </location>
</feature>
<dbReference type="GO" id="GO:0051604">
    <property type="term" value="P:protein maturation"/>
    <property type="evidence" value="ECO:0007669"/>
    <property type="project" value="InterPro"/>
</dbReference>
<dbReference type="KEGG" id="aqu:100634785"/>
<comment type="function">
    <text evidence="8">Involved in the maturation of specific proteins in the endoplasmic reticulum.</text>
</comment>
<evidence type="ECO:0000256" key="1">
    <source>
        <dbReference type="ARBA" id="ARBA00004477"/>
    </source>
</evidence>
<evidence type="ECO:0000313" key="13">
    <source>
        <dbReference type="Proteomes" id="UP000007879"/>
    </source>
</evidence>
<feature type="transmembrane region" description="Helical" evidence="8">
    <location>
        <begin position="406"/>
        <end position="432"/>
    </location>
</feature>
<feature type="transmembrane region" description="Helical" evidence="8">
    <location>
        <begin position="223"/>
        <end position="245"/>
    </location>
</feature>
<dbReference type="Pfam" id="PF25179">
    <property type="entry name" value="LMF1_C"/>
    <property type="match status" value="1"/>
</dbReference>
<keyword evidence="13" id="KW-1185">Reference proteome</keyword>
<feature type="region of interest" description="Disordered" evidence="9">
    <location>
        <begin position="609"/>
        <end position="654"/>
    </location>
</feature>
<feature type="transmembrane region" description="Helical" evidence="8">
    <location>
        <begin position="12"/>
        <end position="32"/>
    </location>
</feature>
<dbReference type="PANTHER" id="PTHR14463">
    <property type="entry name" value="LIPASE MATURATION FACTOR"/>
    <property type="match status" value="1"/>
</dbReference>
<accession>A0AAN0JIA5</accession>
<dbReference type="AlphaFoldDB" id="A0AAN0JIA5"/>
<keyword evidence="6 8" id="KW-0472">Membrane</keyword>
<dbReference type="RefSeq" id="XP_019856704.1">
    <property type="nucleotide sequence ID" value="XM_020001145.1"/>
</dbReference>
<reference evidence="12" key="2">
    <citation type="submission" date="2024-06" db="UniProtKB">
        <authorList>
            <consortium name="EnsemblMetazoa"/>
        </authorList>
    </citation>
    <scope>IDENTIFICATION</scope>
</reference>
<dbReference type="InterPro" id="IPR057434">
    <property type="entry name" value="LMF1/2_N"/>
</dbReference>
<keyword evidence="5 8" id="KW-1133">Transmembrane helix</keyword>
<comment type="similarity">
    <text evidence="2 8">Belongs to the lipase maturation factor family.</text>
</comment>
<keyword evidence="4 8" id="KW-0256">Endoplasmic reticulum</keyword>